<organism evidence="2 3">
    <name type="scientific">Psophocarpus tetragonolobus</name>
    <name type="common">Winged bean</name>
    <name type="synonym">Dolichos tetragonolobus</name>
    <dbReference type="NCBI Taxonomy" id="3891"/>
    <lineage>
        <taxon>Eukaryota</taxon>
        <taxon>Viridiplantae</taxon>
        <taxon>Streptophyta</taxon>
        <taxon>Embryophyta</taxon>
        <taxon>Tracheophyta</taxon>
        <taxon>Spermatophyta</taxon>
        <taxon>Magnoliopsida</taxon>
        <taxon>eudicotyledons</taxon>
        <taxon>Gunneridae</taxon>
        <taxon>Pentapetalae</taxon>
        <taxon>rosids</taxon>
        <taxon>fabids</taxon>
        <taxon>Fabales</taxon>
        <taxon>Fabaceae</taxon>
        <taxon>Papilionoideae</taxon>
        <taxon>50 kb inversion clade</taxon>
        <taxon>NPAAA clade</taxon>
        <taxon>indigoferoid/millettioid clade</taxon>
        <taxon>Phaseoleae</taxon>
        <taxon>Psophocarpus</taxon>
    </lineage>
</organism>
<keyword evidence="1" id="KW-1133">Transmembrane helix</keyword>
<evidence type="ECO:0000256" key="1">
    <source>
        <dbReference type="SAM" id="Phobius"/>
    </source>
</evidence>
<keyword evidence="1" id="KW-0472">Membrane</keyword>
<dbReference type="AlphaFoldDB" id="A0AAN9S368"/>
<protein>
    <submittedName>
        <fullName evidence="2">Uncharacterized protein</fullName>
    </submittedName>
</protein>
<comment type="caution">
    <text evidence="2">The sequence shown here is derived from an EMBL/GenBank/DDBJ whole genome shotgun (WGS) entry which is preliminary data.</text>
</comment>
<evidence type="ECO:0000313" key="2">
    <source>
        <dbReference type="EMBL" id="KAK7388570.1"/>
    </source>
</evidence>
<accession>A0AAN9S368</accession>
<dbReference type="Proteomes" id="UP001386955">
    <property type="component" value="Unassembled WGS sequence"/>
</dbReference>
<feature type="transmembrane region" description="Helical" evidence="1">
    <location>
        <begin position="48"/>
        <end position="74"/>
    </location>
</feature>
<reference evidence="2 3" key="1">
    <citation type="submission" date="2024-01" db="EMBL/GenBank/DDBJ databases">
        <title>The genomes of 5 underutilized Papilionoideae crops provide insights into root nodulation and disease resistanc.</title>
        <authorList>
            <person name="Jiang F."/>
        </authorList>
    </citation>
    <scope>NUCLEOTIDE SEQUENCE [LARGE SCALE GENOMIC DNA]</scope>
    <source>
        <strain evidence="2">DUOXIRENSHENG_FW03</strain>
        <tissue evidence="2">Leaves</tissue>
    </source>
</reference>
<evidence type="ECO:0000313" key="3">
    <source>
        <dbReference type="Proteomes" id="UP001386955"/>
    </source>
</evidence>
<keyword evidence="3" id="KW-1185">Reference proteome</keyword>
<dbReference type="EMBL" id="JAYMYS010000006">
    <property type="protein sequence ID" value="KAK7388570.1"/>
    <property type="molecule type" value="Genomic_DNA"/>
</dbReference>
<keyword evidence="1" id="KW-0812">Transmembrane</keyword>
<feature type="transmembrane region" description="Helical" evidence="1">
    <location>
        <begin position="15"/>
        <end position="36"/>
    </location>
</feature>
<gene>
    <name evidence="2" type="ORF">VNO78_23391</name>
</gene>
<name>A0AAN9S368_PSOTE</name>
<sequence length="151" mass="17224">MCLLASCLSVYNIQLILHLNVLFTFSLTLFSSHFVVTRLFCGILCEFLVLYVFVCCLLFAVCCLLFAVCCLLFADVIFNNCLCCREYNIGGRWGSQQIKQNGIGIGIGIGIGVGVQEQDKVALRLKCKTHNPYHQYKHIMIHHNCRWSHWL</sequence>
<proteinExistence type="predicted"/>